<proteinExistence type="predicted"/>
<evidence type="ECO:0000313" key="1">
    <source>
        <dbReference type="EMBL" id="MBA5640381.1"/>
    </source>
</evidence>
<dbReference type="EMBL" id="JACEZT010000038">
    <property type="protein sequence ID" value="MBA5640381.1"/>
    <property type="molecule type" value="Genomic_DNA"/>
</dbReference>
<protein>
    <submittedName>
        <fullName evidence="1">Uncharacterized protein</fullName>
    </submittedName>
</protein>
<keyword evidence="2" id="KW-1185">Reference proteome</keyword>
<name>A0A7W2EXG2_9BURK</name>
<reference evidence="1 2" key="1">
    <citation type="submission" date="2020-07" db="EMBL/GenBank/DDBJ databases">
        <title>Novel species isolated from subtropical streams in China.</title>
        <authorList>
            <person name="Lu H."/>
        </authorList>
    </citation>
    <scope>NUCLEOTIDE SEQUENCE [LARGE SCALE GENOMIC DNA]</scope>
    <source>
        <strain evidence="1 2">LX20W</strain>
    </source>
</reference>
<dbReference type="Proteomes" id="UP000534388">
    <property type="component" value="Unassembled WGS sequence"/>
</dbReference>
<sequence>MGQFSMQINSQGYKALLSAGIKVSFFAPTLREEIEARTFKDSDINRGYGPQGTRRVGVVGTAGKRFTVQRSRTDLASIQIRWRLIQFGHGIVDLHADYGDDAVREASGARDFDDIPDPLVFRETAHVARMKVGQIAVIYPKNSSFAILIKLKDLTEFDLTFKWQVRDIAVK</sequence>
<comment type="caution">
    <text evidence="1">The sequence shown here is derived from an EMBL/GenBank/DDBJ whole genome shotgun (WGS) entry which is preliminary data.</text>
</comment>
<gene>
    <name evidence="1" type="ORF">H3H37_25305</name>
</gene>
<organism evidence="1 2">
    <name type="scientific">Rugamonas brunnea</name>
    <dbReference type="NCBI Taxonomy" id="2758569"/>
    <lineage>
        <taxon>Bacteria</taxon>
        <taxon>Pseudomonadati</taxon>
        <taxon>Pseudomonadota</taxon>
        <taxon>Betaproteobacteria</taxon>
        <taxon>Burkholderiales</taxon>
        <taxon>Oxalobacteraceae</taxon>
        <taxon>Telluria group</taxon>
        <taxon>Rugamonas</taxon>
    </lineage>
</organism>
<evidence type="ECO:0000313" key="2">
    <source>
        <dbReference type="Proteomes" id="UP000534388"/>
    </source>
</evidence>
<dbReference type="RefSeq" id="WP_182167751.1">
    <property type="nucleotide sequence ID" value="NZ_JACEZT010000038.1"/>
</dbReference>
<dbReference type="AlphaFoldDB" id="A0A7W2EXG2"/>
<accession>A0A7W2EXG2</accession>